<dbReference type="AlphaFoldDB" id="A0AAP0IYH3"/>
<evidence type="ECO:0000313" key="2">
    <source>
        <dbReference type="EMBL" id="KAK9123495.1"/>
    </source>
</evidence>
<proteinExistence type="inferred from homology"/>
<reference evidence="2 3" key="1">
    <citation type="submission" date="2024-01" db="EMBL/GenBank/DDBJ databases">
        <title>Genome assemblies of Stephania.</title>
        <authorList>
            <person name="Yang L."/>
        </authorList>
    </citation>
    <scope>NUCLEOTIDE SEQUENCE [LARGE SCALE GENOMIC DNA]</scope>
    <source>
        <strain evidence="2">QJT</strain>
        <tissue evidence="2">Leaf</tissue>
    </source>
</reference>
<protein>
    <submittedName>
        <fullName evidence="2">Uncharacterized protein</fullName>
    </submittedName>
</protein>
<dbReference type="Pfam" id="PF02519">
    <property type="entry name" value="Auxin_inducible"/>
    <property type="match status" value="1"/>
</dbReference>
<name>A0AAP0IYH3_9MAGN</name>
<organism evidence="2 3">
    <name type="scientific">Stephania japonica</name>
    <dbReference type="NCBI Taxonomy" id="461633"/>
    <lineage>
        <taxon>Eukaryota</taxon>
        <taxon>Viridiplantae</taxon>
        <taxon>Streptophyta</taxon>
        <taxon>Embryophyta</taxon>
        <taxon>Tracheophyta</taxon>
        <taxon>Spermatophyta</taxon>
        <taxon>Magnoliopsida</taxon>
        <taxon>Ranunculales</taxon>
        <taxon>Menispermaceae</taxon>
        <taxon>Menispermoideae</taxon>
        <taxon>Cissampelideae</taxon>
        <taxon>Stephania</taxon>
    </lineage>
</organism>
<dbReference type="PANTHER" id="PTHR31929">
    <property type="entry name" value="SAUR-LIKE AUXIN-RESPONSIVE PROTEIN FAMILY-RELATED"/>
    <property type="match status" value="1"/>
</dbReference>
<dbReference type="InterPro" id="IPR003676">
    <property type="entry name" value="SAUR_fam"/>
</dbReference>
<dbReference type="Proteomes" id="UP001417504">
    <property type="component" value="Unassembled WGS sequence"/>
</dbReference>
<evidence type="ECO:0000313" key="3">
    <source>
        <dbReference type="Proteomes" id="UP001417504"/>
    </source>
</evidence>
<sequence length="216" mass="24156">MTGGAAEQAIESRRLSETLPCLVGVSQLSSKFGPVIEQSAVEHQHMNLSLIHCLYLDNAYFSTSGLCHYQDEGKERANTALPTNINTHTTPSLLFAVTSSIQGSVIGVHLPSMAIKAKQIFKLDSLVTRNQMSSVPKGHFAVYVGETEKKWFVVPVSYLNHPSFQELLSSTEEEFGFRSSNGRSYKSMQRICFRRSNLSFDNSLEEEGLRKMHQKH</sequence>
<dbReference type="EMBL" id="JBBNAE010000005">
    <property type="protein sequence ID" value="KAK9123495.1"/>
    <property type="molecule type" value="Genomic_DNA"/>
</dbReference>
<accession>A0AAP0IYH3</accession>
<keyword evidence="3" id="KW-1185">Reference proteome</keyword>
<comment type="similarity">
    <text evidence="1">Belongs to the ARG7 family.</text>
</comment>
<dbReference type="GO" id="GO:0009733">
    <property type="term" value="P:response to auxin"/>
    <property type="evidence" value="ECO:0007669"/>
    <property type="project" value="InterPro"/>
</dbReference>
<evidence type="ECO:0000256" key="1">
    <source>
        <dbReference type="ARBA" id="ARBA00006974"/>
    </source>
</evidence>
<gene>
    <name evidence="2" type="ORF">Sjap_013097</name>
</gene>
<comment type="caution">
    <text evidence="2">The sequence shown here is derived from an EMBL/GenBank/DDBJ whole genome shotgun (WGS) entry which is preliminary data.</text>
</comment>